<sequence>MDNLDQIDNEFELAAPETGPPPKQIPPTSYAYTATYLREPLYQPQFDDIVPALHYPSSARQVDRPMVPPLYPPPLPHADLIPVPLPRVPSAPRPPHRQVLDNFFPPQTRQSRKRKRTPSFDQWGDTLAEEDFNLVIVLTLDGRSTKTIGRQLKMVLPPAINHNIEKPEYIFEIQKYVGTLFHEGRLIGAFKPTVLNAMIEGFLKWCTGQDNNGLRTLARAKEADDYGDDKAQLRALAQARKNHGATPINEQYGYTTAWAQEQTGEWRNMMEEWWTKGTVKGKNIPEQSL</sequence>
<feature type="region of interest" description="Disordered" evidence="1">
    <location>
        <begin position="1"/>
        <end position="27"/>
    </location>
</feature>
<accession>W2RSM6</accession>
<dbReference type="RefSeq" id="XP_008718222.1">
    <property type="nucleotide sequence ID" value="XM_008720000.1"/>
</dbReference>
<reference evidence="2 3" key="1">
    <citation type="submission" date="2013-03" db="EMBL/GenBank/DDBJ databases">
        <title>The Genome Sequence of Phialophora europaea CBS 101466.</title>
        <authorList>
            <consortium name="The Broad Institute Genomics Platform"/>
            <person name="Cuomo C."/>
            <person name="de Hoog S."/>
            <person name="Gorbushina A."/>
            <person name="Walker B."/>
            <person name="Young S.K."/>
            <person name="Zeng Q."/>
            <person name="Gargeya S."/>
            <person name="Fitzgerald M."/>
            <person name="Haas B."/>
            <person name="Abouelleil A."/>
            <person name="Allen A.W."/>
            <person name="Alvarado L."/>
            <person name="Arachchi H.M."/>
            <person name="Berlin A.M."/>
            <person name="Chapman S.B."/>
            <person name="Gainer-Dewar J."/>
            <person name="Goldberg J."/>
            <person name="Griggs A."/>
            <person name="Gujja S."/>
            <person name="Hansen M."/>
            <person name="Howarth C."/>
            <person name="Imamovic A."/>
            <person name="Ireland A."/>
            <person name="Larimer J."/>
            <person name="McCowan C."/>
            <person name="Murphy C."/>
            <person name="Pearson M."/>
            <person name="Poon T.W."/>
            <person name="Priest M."/>
            <person name="Roberts A."/>
            <person name="Saif S."/>
            <person name="Shea T."/>
            <person name="Sisk P."/>
            <person name="Sykes S."/>
            <person name="Wortman J."/>
            <person name="Nusbaum C."/>
            <person name="Birren B."/>
        </authorList>
    </citation>
    <scope>NUCLEOTIDE SEQUENCE [LARGE SCALE GENOMIC DNA]</scope>
    <source>
        <strain evidence="2 3">CBS 101466</strain>
    </source>
</reference>
<gene>
    <name evidence="2" type="ORF">HMPREF1541_05660</name>
</gene>
<dbReference type="EMBL" id="KB822721">
    <property type="protein sequence ID" value="ETN39437.1"/>
    <property type="molecule type" value="Genomic_DNA"/>
</dbReference>
<evidence type="ECO:0000313" key="2">
    <source>
        <dbReference type="EMBL" id="ETN39437.1"/>
    </source>
</evidence>
<organism evidence="2 3">
    <name type="scientific">Cyphellophora europaea (strain CBS 101466)</name>
    <name type="common">Phialophora europaea</name>
    <dbReference type="NCBI Taxonomy" id="1220924"/>
    <lineage>
        <taxon>Eukaryota</taxon>
        <taxon>Fungi</taxon>
        <taxon>Dikarya</taxon>
        <taxon>Ascomycota</taxon>
        <taxon>Pezizomycotina</taxon>
        <taxon>Eurotiomycetes</taxon>
        <taxon>Chaetothyriomycetidae</taxon>
        <taxon>Chaetothyriales</taxon>
        <taxon>Cyphellophoraceae</taxon>
        <taxon>Cyphellophora</taxon>
    </lineage>
</organism>
<dbReference type="HOGENOM" id="CLU_963176_0_0_1"/>
<dbReference type="GeneID" id="19972999"/>
<feature type="region of interest" description="Disordered" evidence="1">
    <location>
        <begin position="88"/>
        <end position="120"/>
    </location>
</feature>
<dbReference type="InParanoid" id="W2RSM6"/>
<dbReference type="AlphaFoldDB" id="W2RSM6"/>
<proteinExistence type="predicted"/>
<name>W2RSM6_CYPE1</name>
<dbReference type="Proteomes" id="UP000030752">
    <property type="component" value="Unassembled WGS sequence"/>
</dbReference>
<dbReference type="VEuPathDB" id="FungiDB:HMPREF1541_05660"/>
<protein>
    <submittedName>
        <fullName evidence="2">Uncharacterized protein</fullName>
    </submittedName>
</protein>
<keyword evidence="3" id="KW-1185">Reference proteome</keyword>
<evidence type="ECO:0000313" key="3">
    <source>
        <dbReference type="Proteomes" id="UP000030752"/>
    </source>
</evidence>
<evidence type="ECO:0000256" key="1">
    <source>
        <dbReference type="SAM" id="MobiDB-lite"/>
    </source>
</evidence>
<feature type="compositionally biased region" description="Acidic residues" evidence="1">
    <location>
        <begin position="1"/>
        <end position="11"/>
    </location>
</feature>